<feature type="domain" description="Reverse transcriptase Ty1/copia-type" evidence="2">
    <location>
        <begin position="115"/>
        <end position="197"/>
    </location>
</feature>
<feature type="non-terminal residue" evidence="3">
    <location>
        <position position="1"/>
    </location>
</feature>
<gene>
    <name evidence="3" type="ORF">RF55_25546</name>
</gene>
<protein>
    <submittedName>
        <fullName evidence="3">Retrotransposon ty1-copia subclass</fullName>
    </submittedName>
</protein>
<sequence length="197" mass="22481">QSDNIEPDEAATEDEEESENVTTENESDKIIASSTGEESNEEEFAGLTNFDPKSAKVALAAPEADEWRIAMRKEFDALMKNETWTVVDRPKDRKVIGYRWVLRTKLNVDGLIEPRAESIRLVMALAVEKGLEVHQLDFVSAYLNGEIEEELYMEIPDHLQSILSEAELQRIPQNKVLKLKKALYGLKQSGRQWFTKL</sequence>
<feature type="compositionally biased region" description="Acidic residues" evidence="1">
    <location>
        <begin position="1"/>
        <end position="19"/>
    </location>
</feature>
<dbReference type="PaxDb" id="67767-A0A0J7JTS4"/>
<dbReference type="STRING" id="67767.A0A0J7JTS4"/>
<organism evidence="3 4">
    <name type="scientific">Lasius niger</name>
    <name type="common">Black garden ant</name>
    <dbReference type="NCBI Taxonomy" id="67767"/>
    <lineage>
        <taxon>Eukaryota</taxon>
        <taxon>Metazoa</taxon>
        <taxon>Ecdysozoa</taxon>
        <taxon>Arthropoda</taxon>
        <taxon>Hexapoda</taxon>
        <taxon>Insecta</taxon>
        <taxon>Pterygota</taxon>
        <taxon>Neoptera</taxon>
        <taxon>Endopterygota</taxon>
        <taxon>Hymenoptera</taxon>
        <taxon>Apocrita</taxon>
        <taxon>Aculeata</taxon>
        <taxon>Formicoidea</taxon>
        <taxon>Formicidae</taxon>
        <taxon>Formicinae</taxon>
        <taxon>Lasius</taxon>
        <taxon>Lasius</taxon>
    </lineage>
</organism>
<keyword evidence="4" id="KW-1185">Reference proteome</keyword>
<feature type="non-terminal residue" evidence="3">
    <location>
        <position position="197"/>
    </location>
</feature>
<feature type="region of interest" description="Disordered" evidence="1">
    <location>
        <begin position="1"/>
        <end position="43"/>
    </location>
</feature>
<evidence type="ECO:0000313" key="4">
    <source>
        <dbReference type="Proteomes" id="UP000036403"/>
    </source>
</evidence>
<name>A0A0J7JTS4_LASNI</name>
<evidence type="ECO:0000313" key="3">
    <source>
        <dbReference type="EMBL" id="KMQ81688.1"/>
    </source>
</evidence>
<dbReference type="InterPro" id="IPR013103">
    <property type="entry name" value="RVT_2"/>
</dbReference>
<reference evidence="3 4" key="1">
    <citation type="submission" date="2015-04" db="EMBL/GenBank/DDBJ databases">
        <title>Lasius niger genome sequencing.</title>
        <authorList>
            <person name="Konorov E.A."/>
            <person name="Nikitin M.A."/>
            <person name="Kirill M.V."/>
            <person name="Chang P."/>
        </authorList>
    </citation>
    <scope>NUCLEOTIDE SEQUENCE [LARGE SCALE GENOMIC DNA]</scope>
    <source>
        <tissue evidence="3">Whole</tissue>
    </source>
</reference>
<dbReference type="EMBL" id="LBMM01032717">
    <property type="protein sequence ID" value="KMQ81688.1"/>
    <property type="molecule type" value="Genomic_DNA"/>
</dbReference>
<evidence type="ECO:0000259" key="2">
    <source>
        <dbReference type="Pfam" id="PF07727"/>
    </source>
</evidence>
<dbReference type="Pfam" id="PF07727">
    <property type="entry name" value="RVT_2"/>
    <property type="match status" value="1"/>
</dbReference>
<proteinExistence type="predicted"/>
<dbReference type="OrthoDB" id="413361at2759"/>
<evidence type="ECO:0000256" key="1">
    <source>
        <dbReference type="SAM" id="MobiDB-lite"/>
    </source>
</evidence>
<dbReference type="AlphaFoldDB" id="A0A0J7JTS4"/>
<accession>A0A0J7JTS4</accession>
<dbReference type="Proteomes" id="UP000036403">
    <property type="component" value="Unassembled WGS sequence"/>
</dbReference>
<comment type="caution">
    <text evidence="3">The sequence shown here is derived from an EMBL/GenBank/DDBJ whole genome shotgun (WGS) entry which is preliminary data.</text>
</comment>